<accession>A0A4P8XMF8</accession>
<evidence type="ECO:0000259" key="10">
    <source>
        <dbReference type="PROSITE" id="PS52035"/>
    </source>
</evidence>
<dbReference type="KEGG" id="palo:E6C60_2803"/>
<evidence type="ECO:0000259" key="9">
    <source>
        <dbReference type="PROSITE" id="PS51782"/>
    </source>
</evidence>
<dbReference type="CDD" id="cd06229">
    <property type="entry name" value="M14_Endopeptidase_I"/>
    <property type="match status" value="1"/>
</dbReference>
<dbReference type="GO" id="GO:0006508">
    <property type="term" value="P:proteolysis"/>
    <property type="evidence" value="ECO:0007669"/>
    <property type="project" value="UniProtKB-KW"/>
</dbReference>
<dbReference type="PANTHER" id="PTHR11705">
    <property type="entry name" value="PROTEASE FAMILY M14 CARBOXYPEPTIDASE A,B"/>
    <property type="match status" value="1"/>
</dbReference>
<dbReference type="PROSITE" id="PS51782">
    <property type="entry name" value="LYSM"/>
    <property type="match status" value="2"/>
</dbReference>
<dbReference type="SUPFAM" id="SSF53187">
    <property type="entry name" value="Zn-dependent exopeptidases"/>
    <property type="match status" value="1"/>
</dbReference>
<dbReference type="Gene3D" id="3.40.630.10">
    <property type="entry name" value="Zn peptidases"/>
    <property type="match status" value="1"/>
</dbReference>
<keyword evidence="5" id="KW-0862">Zinc</keyword>
<evidence type="ECO:0000256" key="7">
    <source>
        <dbReference type="PROSITE-ProRule" id="PRU01379"/>
    </source>
</evidence>
<evidence type="ECO:0000256" key="3">
    <source>
        <dbReference type="ARBA" id="ARBA00022670"/>
    </source>
</evidence>
<keyword evidence="3" id="KW-0645">Protease</keyword>
<sequence>MRQYVVKPGDTVLRIAARYELAKEQLMTANPWISRQPYIKPGQIMFLPSSFRKRYMVMDGDTPESVAAAFQCEVCDLEAINPGLSLYRFTPGKTIALPPVSGGPLVQLQGEYGPRECAEDLLRLTSRYSCMTVEQIGASVLGTPIQALRLGSGNRALHVHGALHGNEWITSPCLLRFAEQYASAWTRGSSLLGHDVTEWFKQYTLWLVPMVNPDGVELVQQGVSGLGSAAGQLLEWNGGRENFRKWKANIRGVDLGDQFPAHWEQEVERRGKSGPAPQDYPGPAPLSEPEARGLYEHTLSIQPERVISWHSQGQEIYWNYRSCEPEYSEQWAHRLAQAAGYRAVKLSGSDAGYKDWFIQHYRKPGFTVELGRGINPLPLEDFEDLAFETTAIMAAFMSLA</sequence>
<dbReference type="PROSITE" id="PS52035">
    <property type="entry name" value="PEPTIDASE_M14"/>
    <property type="match status" value="1"/>
</dbReference>
<dbReference type="GO" id="GO:0008270">
    <property type="term" value="F:zinc ion binding"/>
    <property type="evidence" value="ECO:0007669"/>
    <property type="project" value="InterPro"/>
</dbReference>
<dbReference type="AlphaFoldDB" id="A0A4P8XMF8"/>
<keyword evidence="4" id="KW-0378">Hydrolase</keyword>
<comment type="similarity">
    <text evidence="2 7">Belongs to the peptidase M14 family.</text>
</comment>
<feature type="domain" description="LysM" evidence="9">
    <location>
        <begin position="2"/>
        <end position="47"/>
    </location>
</feature>
<protein>
    <submittedName>
        <fullName evidence="11">Peptidase M14 carboxypeptidase A</fullName>
    </submittedName>
</protein>
<dbReference type="GO" id="GO:0004181">
    <property type="term" value="F:metallocarboxypeptidase activity"/>
    <property type="evidence" value="ECO:0007669"/>
    <property type="project" value="InterPro"/>
</dbReference>
<reference evidence="11 12" key="1">
    <citation type="submission" date="2019-05" db="EMBL/GenBank/DDBJ databases">
        <authorList>
            <person name="Chen C."/>
        </authorList>
    </citation>
    <scope>NUCLEOTIDE SEQUENCE [LARGE SCALE GENOMIC DNA]</scope>
    <source>
        <strain evidence="11 12">HB172198</strain>
    </source>
</reference>
<dbReference type="CDD" id="cd00118">
    <property type="entry name" value="LysM"/>
    <property type="match status" value="2"/>
</dbReference>
<evidence type="ECO:0000256" key="4">
    <source>
        <dbReference type="ARBA" id="ARBA00022801"/>
    </source>
</evidence>
<evidence type="ECO:0000256" key="1">
    <source>
        <dbReference type="ARBA" id="ARBA00001947"/>
    </source>
</evidence>
<dbReference type="InterPro" id="IPR000834">
    <property type="entry name" value="Peptidase_M14"/>
</dbReference>
<dbReference type="Proteomes" id="UP000300879">
    <property type="component" value="Chromosome"/>
</dbReference>
<dbReference type="SMART" id="SM00631">
    <property type="entry name" value="Zn_pept"/>
    <property type="match status" value="1"/>
</dbReference>
<dbReference type="Gene3D" id="3.10.350.10">
    <property type="entry name" value="LysM domain"/>
    <property type="match status" value="1"/>
</dbReference>
<dbReference type="SUPFAM" id="SSF54106">
    <property type="entry name" value="LysM domain"/>
    <property type="match status" value="1"/>
</dbReference>
<dbReference type="PANTHER" id="PTHR11705:SF143">
    <property type="entry name" value="SLL0236 PROTEIN"/>
    <property type="match status" value="1"/>
</dbReference>
<keyword evidence="11" id="KW-0121">Carboxypeptidase</keyword>
<keyword evidence="12" id="KW-1185">Reference proteome</keyword>
<dbReference type="Pfam" id="PF00246">
    <property type="entry name" value="Peptidase_M14"/>
    <property type="match status" value="1"/>
</dbReference>
<dbReference type="Pfam" id="PF01476">
    <property type="entry name" value="LysM"/>
    <property type="match status" value="2"/>
</dbReference>
<dbReference type="InterPro" id="IPR034274">
    <property type="entry name" value="ENP1_M14_CPD"/>
</dbReference>
<organism evidence="11 12">
    <name type="scientific">Paenibacillus algicola</name>
    <dbReference type="NCBI Taxonomy" id="2565926"/>
    <lineage>
        <taxon>Bacteria</taxon>
        <taxon>Bacillati</taxon>
        <taxon>Bacillota</taxon>
        <taxon>Bacilli</taxon>
        <taxon>Bacillales</taxon>
        <taxon>Paenibacillaceae</taxon>
        <taxon>Paenibacillus</taxon>
    </lineage>
</organism>
<comment type="cofactor">
    <cofactor evidence="1">
        <name>Zn(2+)</name>
        <dbReference type="ChEBI" id="CHEBI:29105"/>
    </cofactor>
</comment>
<dbReference type="EMBL" id="CP040396">
    <property type="protein sequence ID" value="QCT03515.1"/>
    <property type="molecule type" value="Genomic_DNA"/>
</dbReference>
<evidence type="ECO:0000256" key="6">
    <source>
        <dbReference type="ARBA" id="ARBA00023049"/>
    </source>
</evidence>
<feature type="active site" description="Proton donor/acceptor" evidence="7">
    <location>
        <position position="369"/>
    </location>
</feature>
<keyword evidence="6" id="KW-0482">Metalloprotease</keyword>
<dbReference type="InterPro" id="IPR036779">
    <property type="entry name" value="LysM_dom_sf"/>
</dbReference>
<feature type="domain" description="LysM" evidence="9">
    <location>
        <begin position="53"/>
        <end position="97"/>
    </location>
</feature>
<evidence type="ECO:0000256" key="5">
    <source>
        <dbReference type="ARBA" id="ARBA00022833"/>
    </source>
</evidence>
<feature type="domain" description="Peptidase M14" evidence="10">
    <location>
        <begin position="110"/>
        <end position="400"/>
    </location>
</feature>
<dbReference type="GO" id="GO:0005615">
    <property type="term" value="C:extracellular space"/>
    <property type="evidence" value="ECO:0007669"/>
    <property type="project" value="TreeGrafter"/>
</dbReference>
<evidence type="ECO:0000256" key="2">
    <source>
        <dbReference type="ARBA" id="ARBA00005988"/>
    </source>
</evidence>
<name>A0A4P8XMF8_9BACL</name>
<feature type="region of interest" description="Disordered" evidence="8">
    <location>
        <begin position="266"/>
        <end position="289"/>
    </location>
</feature>
<dbReference type="SMART" id="SM00257">
    <property type="entry name" value="LysM"/>
    <property type="match status" value="2"/>
</dbReference>
<gene>
    <name evidence="11" type="ORF">E6C60_2803</name>
</gene>
<evidence type="ECO:0000313" key="12">
    <source>
        <dbReference type="Proteomes" id="UP000300879"/>
    </source>
</evidence>
<dbReference type="RefSeq" id="WP_138226372.1">
    <property type="nucleotide sequence ID" value="NZ_CP040396.1"/>
</dbReference>
<evidence type="ECO:0000313" key="11">
    <source>
        <dbReference type="EMBL" id="QCT03515.1"/>
    </source>
</evidence>
<evidence type="ECO:0000256" key="8">
    <source>
        <dbReference type="SAM" id="MobiDB-lite"/>
    </source>
</evidence>
<proteinExistence type="inferred from homology"/>
<dbReference type="OrthoDB" id="9802862at2"/>
<dbReference type="InterPro" id="IPR018392">
    <property type="entry name" value="LysM"/>
</dbReference>